<sequence>MKQFEEVKDGRSIYWPYGLTVRMDRITAGIALRRYSETLPVDTEVDLCVKGEEETEVHFLRMPLTSSKK</sequence>
<proteinExistence type="predicted"/>
<organism evidence="1 2">
    <name type="scientific">Bacteriophage Phi NF-1</name>
    <dbReference type="NCBI Taxonomy" id="2900273"/>
    <lineage>
        <taxon>Viruses</taxon>
        <taxon>Duplodnaviria</taxon>
        <taxon>Heunggongvirae</taxon>
        <taxon>Uroviricota</taxon>
        <taxon>Caudoviricetes</taxon>
        <taxon>Autographivirales</taxon>
        <taxon>Autoscriptoviridae</taxon>
        <taxon>Catalonvirus</taxon>
        <taxon>Catalonvirus NF1</taxon>
    </lineage>
</organism>
<dbReference type="EMBL" id="OL634959">
    <property type="protein sequence ID" value="UMO77800.1"/>
    <property type="molecule type" value="Genomic_DNA"/>
</dbReference>
<evidence type="ECO:0000313" key="2">
    <source>
        <dbReference type="Proteomes" id="UP001061889"/>
    </source>
</evidence>
<reference evidence="1" key="1">
    <citation type="submission" date="2021-11" db="EMBL/GenBank/DDBJ databases">
        <title>Phage-based biocontrol of nitrification in agricultural soil.</title>
        <authorList>
            <person name="Muniesa M."/>
            <person name="Quiros P."/>
            <person name="Salaet I."/>
        </authorList>
    </citation>
    <scope>NUCLEOTIDE SEQUENCE</scope>
</reference>
<accession>A0A976MG26</accession>
<evidence type="ECO:0000313" key="1">
    <source>
        <dbReference type="EMBL" id="UMO77800.1"/>
    </source>
</evidence>
<name>A0A976MG26_9CAUD</name>
<keyword evidence="2" id="KW-1185">Reference proteome</keyword>
<dbReference type="Proteomes" id="UP001061889">
    <property type="component" value="Segment"/>
</dbReference>
<protein>
    <submittedName>
        <fullName evidence="1">Uncharacterized protein</fullName>
    </submittedName>
</protein>